<dbReference type="FunFam" id="1.20.1250.20:FF:000196">
    <property type="entry name" value="MFS toxin efflux pump (AflT)"/>
    <property type="match status" value="1"/>
</dbReference>
<accession>A0AAJ0CZQ8</accession>
<sequence length="539" mass="57474">MKNDKNDAKSDTPSATRLSSAQQPEPVERMSSLRIVGVWLAISCGVACTFLDEGIIATAIPRITDEFRSLSDVGWYGSAYLSTLCAFQLVYGRLYGKFNTKAIYLASLAIFEIGSVLCAASPSSTVFILGRAVAGFGGSGLMSGTIAIFANALPSDGLPLYLGAVGVVYGLAAVLGPVVGGLITNSHLTWRWCFYINLPLSLPPALCALFFVKIQTQANTRPWQRKALELDFLGMILLLPSITCLVLGLEYGNHGQWAEGRTVGCFAAAGALMLLFIVEQWWMGEKALVPPRIFKKRIVLFASLYGFCIESAFLTLVYYIPLWFQAVQDVTAEQSGVRYLPLCAALILTTLGSGWLVTKWGYFQPFMLAGTILVSVGAGLLSTINMTSGSSKWVTYQILAGLGIGASTQQPGVAVQCLLEEADATVGLAVVLFLQNLGPSVMISAANTIFANSLLNGIRRVLPGLDPRTIIESGATGLRQKVAPGDVDTLIGVYNTALTRTFIVAASMAAVSIFGLVGIGLQRIPSAGSEKSTVDEEEK</sequence>
<keyword evidence="3 7" id="KW-0812">Transmembrane</keyword>
<evidence type="ECO:0000256" key="2">
    <source>
        <dbReference type="ARBA" id="ARBA00022448"/>
    </source>
</evidence>
<feature type="domain" description="Major facilitator superfamily (MFS) profile" evidence="8">
    <location>
        <begin position="38"/>
        <end position="524"/>
    </location>
</feature>
<evidence type="ECO:0000256" key="5">
    <source>
        <dbReference type="ARBA" id="ARBA00023136"/>
    </source>
</evidence>
<name>A0AAJ0CZQ8_9HYPO</name>
<keyword evidence="4 7" id="KW-1133">Transmembrane helix</keyword>
<feature type="transmembrane region" description="Helical" evidence="7">
    <location>
        <begin position="261"/>
        <end position="278"/>
    </location>
</feature>
<dbReference type="AlphaFoldDB" id="A0AAJ0CZQ8"/>
<dbReference type="Pfam" id="PF07690">
    <property type="entry name" value="MFS_1"/>
    <property type="match status" value="1"/>
</dbReference>
<feature type="transmembrane region" description="Helical" evidence="7">
    <location>
        <begin position="189"/>
        <end position="212"/>
    </location>
</feature>
<dbReference type="Proteomes" id="UP001251528">
    <property type="component" value="Unassembled WGS sequence"/>
</dbReference>
<evidence type="ECO:0000313" key="10">
    <source>
        <dbReference type="Proteomes" id="UP001251528"/>
    </source>
</evidence>
<protein>
    <recommendedName>
        <fullName evidence="8">Major facilitator superfamily (MFS) profile domain-containing protein</fullName>
    </recommendedName>
</protein>
<organism evidence="9 10">
    <name type="scientific">Conoideocrella luteorostrata</name>
    <dbReference type="NCBI Taxonomy" id="1105319"/>
    <lineage>
        <taxon>Eukaryota</taxon>
        <taxon>Fungi</taxon>
        <taxon>Dikarya</taxon>
        <taxon>Ascomycota</taxon>
        <taxon>Pezizomycotina</taxon>
        <taxon>Sordariomycetes</taxon>
        <taxon>Hypocreomycetidae</taxon>
        <taxon>Hypocreales</taxon>
        <taxon>Clavicipitaceae</taxon>
        <taxon>Conoideocrella</taxon>
    </lineage>
</organism>
<feature type="compositionally biased region" description="Basic and acidic residues" evidence="6">
    <location>
        <begin position="1"/>
        <end position="10"/>
    </location>
</feature>
<keyword evidence="5 7" id="KW-0472">Membrane</keyword>
<dbReference type="InterPro" id="IPR020846">
    <property type="entry name" value="MFS_dom"/>
</dbReference>
<dbReference type="CDD" id="cd17502">
    <property type="entry name" value="MFS_Azr1_MDR_like"/>
    <property type="match status" value="1"/>
</dbReference>
<gene>
    <name evidence="9" type="ORF">QQS21_000598</name>
</gene>
<evidence type="ECO:0000259" key="8">
    <source>
        <dbReference type="PROSITE" id="PS50850"/>
    </source>
</evidence>
<dbReference type="GO" id="GO:0022857">
    <property type="term" value="F:transmembrane transporter activity"/>
    <property type="evidence" value="ECO:0007669"/>
    <property type="project" value="InterPro"/>
</dbReference>
<feature type="compositionally biased region" description="Polar residues" evidence="6">
    <location>
        <begin position="11"/>
        <end position="23"/>
    </location>
</feature>
<feature type="transmembrane region" description="Helical" evidence="7">
    <location>
        <begin position="502"/>
        <end position="521"/>
    </location>
</feature>
<dbReference type="Gene3D" id="1.20.1250.20">
    <property type="entry name" value="MFS general substrate transporter like domains"/>
    <property type="match status" value="1"/>
</dbReference>
<dbReference type="InterPro" id="IPR011701">
    <property type="entry name" value="MFS"/>
</dbReference>
<dbReference type="GO" id="GO:0005886">
    <property type="term" value="C:plasma membrane"/>
    <property type="evidence" value="ECO:0007669"/>
    <property type="project" value="TreeGrafter"/>
</dbReference>
<evidence type="ECO:0000256" key="3">
    <source>
        <dbReference type="ARBA" id="ARBA00022692"/>
    </source>
</evidence>
<feature type="transmembrane region" description="Helical" evidence="7">
    <location>
        <begin position="365"/>
        <end position="384"/>
    </location>
</feature>
<feature type="region of interest" description="Disordered" evidence="6">
    <location>
        <begin position="1"/>
        <end position="25"/>
    </location>
</feature>
<feature type="transmembrane region" description="Helical" evidence="7">
    <location>
        <begin position="38"/>
        <end position="61"/>
    </location>
</feature>
<feature type="transmembrane region" description="Helical" evidence="7">
    <location>
        <begin position="128"/>
        <end position="153"/>
    </location>
</feature>
<evidence type="ECO:0000256" key="7">
    <source>
        <dbReference type="SAM" id="Phobius"/>
    </source>
</evidence>
<comment type="caution">
    <text evidence="9">The sequence shown here is derived from an EMBL/GenBank/DDBJ whole genome shotgun (WGS) entry which is preliminary data.</text>
</comment>
<feature type="transmembrane region" description="Helical" evidence="7">
    <location>
        <begin position="339"/>
        <end position="358"/>
    </location>
</feature>
<feature type="transmembrane region" description="Helical" evidence="7">
    <location>
        <begin position="160"/>
        <end position="183"/>
    </location>
</feature>
<dbReference type="Gene3D" id="1.20.1720.10">
    <property type="entry name" value="Multidrug resistance protein D"/>
    <property type="match status" value="1"/>
</dbReference>
<evidence type="ECO:0000256" key="4">
    <source>
        <dbReference type="ARBA" id="ARBA00022989"/>
    </source>
</evidence>
<dbReference type="PANTHER" id="PTHR23501:SF198">
    <property type="entry name" value="AZOLE RESISTANCE PROTEIN 1-RELATED"/>
    <property type="match status" value="1"/>
</dbReference>
<comment type="subcellular location">
    <subcellularLocation>
        <location evidence="1">Membrane</location>
        <topology evidence="1">Multi-pass membrane protein</topology>
    </subcellularLocation>
</comment>
<evidence type="ECO:0000313" key="9">
    <source>
        <dbReference type="EMBL" id="KAK2616555.1"/>
    </source>
</evidence>
<evidence type="ECO:0000256" key="6">
    <source>
        <dbReference type="SAM" id="MobiDB-lite"/>
    </source>
</evidence>
<proteinExistence type="predicted"/>
<reference evidence="9" key="1">
    <citation type="submission" date="2023-06" db="EMBL/GenBank/DDBJ databases">
        <title>Conoideocrella luteorostrata (Hypocreales: Clavicipitaceae), a potential biocontrol fungus for elongate hemlock scale in United States Christmas tree production areas.</title>
        <authorList>
            <person name="Barrett H."/>
            <person name="Lovett B."/>
            <person name="Macias A.M."/>
            <person name="Stajich J.E."/>
            <person name="Kasson M.T."/>
        </authorList>
    </citation>
    <scope>NUCLEOTIDE SEQUENCE</scope>
    <source>
        <strain evidence="9">ARSEF 14590</strain>
    </source>
</reference>
<feature type="transmembrane region" description="Helical" evidence="7">
    <location>
        <begin position="298"/>
        <end position="319"/>
    </location>
</feature>
<evidence type="ECO:0000256" key="1">
    <source>
        <dbReference type="ARBA" id="ARBA00004141"/>
    </source>
</evidence>
<keyword evidence="10" id="KW-1185">Reference proteome</keyword>
<dbReference type="EMBL" id="JASWJB010000005">
    <property type="protein sequence ID" value="KAK2616555.1"/>
    <property type="molecule type" value="Genomic_DNA"/>
</dbReference>
<dbReference type="PANTHER" id="PTHR23501">
    <property type="entry name" value="MAJOR FACILITATOR SUPERFAMILY"/>
    <property type="match status" value="1"/>
</dbReference>
<dbReference type="InterPro" id="IPR036259">
    <property type="entry name" value="MFS_trans_sf"/>
</dbReference>
<dbReference type="SUPFAM" id="SSF103473">
    <property type="entry name" value="MFS general substrate transporter"/>
    <property type="match status" value="1"/>
</dbReference>
<dbReference type="PROSITE" id="PS50850">
    <property type="entry name" value="MFS"/>
    <property type="match status" value="1"/>
</dbReference>
<feature type="transmembrane region" description="Helical" evidence="7">
    <location>
        <begin position="73"/>
        <end position="91"/>
    </location>
</feature>
<feature type="transmembrane region" description="Helical" evidence="7">
    <location>
        <begin position="103"/>
        <end position="122"/>
    </location>
</feature>
<feature type="transmembrane region" description="Helical" evidence="7">
    <location>
        <begin position="232"/>
        <end position="249"/>
    </location>
</feature>
<keyword evidence="2" id="KW-0813">Transport</keyword>